<dbReference type="Gene3D" id="3.40.718.10">
    <property type="entry name" value="Isopropylmalate Dehydrogenase"/>
    <property type="match status" value="1"/>
</dbReference>
<evidence type="ECO:0000256" key="2">
    <source>
        <dbReference type="ARBA" id="ARBA00023002"/>
    </source>
</evidence>
<evidence type="ECO:0000256" key="1">
    <source>
        <dbReference type="ARBA" id="ARBA00022723"/>
    </source>
</evidence>
<name>A0A126SYM8_9BACT</name>
<reference evidence="4" key="1">
    <citation type="journal article" date="2016" name="Appl. Environ. Microbiol.">
        <title>Functional Metagenomics of a Biostimulated Petroleum-Contaminated Soil Reveals an Extraordinary Diversity of Extradiol Dioxygenases.</title>
        <authorList>
            <person name="Terron-Gonzalez L."/>
            <person name="Martin-Cabello G."/>
            <person name="Ferrer M."/>
            <person name="Santero E."/>
        </authorList>
    </citation>
    <scope>NUCLEOTIDE SEQUENCE</scope>
</reference>
<protein>
    <submittedName>
        <fullName evidence="4">Pyridoxal phosphate biosynthesis protein</fullName>
    </submittedName>
</protein>
<dbReference type="PANTHER" id="PTHR30004:SF6">
    <property type="entry name" value="D-THREONATE 4-PHOSPHATE DEHYDROGENASE"/>
    <property type="match status" value="1"/>
</dbReference>
<dbReference type="GO" id="GO:0051287">
    <property type="term" value="F:NAD binding"/>
    <property type="evidence" value="ECO:0007669"/>
    <property type="project" value="InterPro"/>
</dbReference>
<dbReference type="GO" id="GO:0016491">
    <property type="term" value="F:oxidoreductase activity"/>
    <property type="evidence" value="ECO:0007669"/>
    <property type="project" value="UniProtKB-KW"/>
</dbReference>
<dbReference type="EMBL" id="KU144985">
    <property type="protein sequence ID" value="AMK59421.1"/>
    <property type="molecule type" value="Genomic_DNA"/>
</dbReference>
<dbReference type="GO" id="GO:0046872">
    <property type="term" value="F:metal ion binding"/>
    <property type="evidence" value="ECO:0007669"/>
    <property type="project" value="UniProtKB-KW"/>
</dbReference>
<evidence type="ECO:0000313" key="4">
    <source>
        <dbReference type="EMBL" id="AMK59421.1"/>
    </source>
</evidence>
<sequence length="329" mass="34287">MNSKQARPIIGTMIGDPAGVGPEVIARALATGHVHELSIPVLIGSAAAMERAIEITGVPCSVRVTRSIDDLSDDPAIVDIIDSGALKASELPLAEDTVRGGEASALWLDEMGALASGGAIAAGVMGPISSTSLKLARKVPGIVSPTPGESYLVLLTGPLRVAHLTDHIPLRRVCDIISPDLVALALRQIDGAMRNWGIARPRIVVAGLNPHAMGEEDREAIAPGVERARAEGIDVEGPVSPDSVFRQCVEGRYDIVLAMYHDQGHIAVKTWGFSGNCAIILGPSYLHVTVAHGTAYDIAGKGTADPAMMLSAMRTAASLAAGRGFPEER</sequence>
<dbReference type="AlphaFoldDB" id="A0A126SYM8"/>
<keyword evidence="2" id="KW-0560">Oxidoreductase</keyword>
<organism evidence="4">
    <name type="scientific">uncultured bacterium UPO61</name>
    <dbReference type="NCBI Taxonomy" id="1776982"/>
    <lineage>
        <taxon>Bacteria</taxon>
        <taxon>environmental samples</taxon>
    </lineage>
</organism>
<keyword evidence="1" id="KW-0479">Metal-binding</keyword>
<evidence type="ECO:0000256" key="3">
    <source>
        <dbReference type="ARBA" id="ARBA00023027"/>
    </source>
</evidence>
<proteinExistence type="predicted"/>
<dbReference type="PANTHER" id="PTHR30004">
    <property type="entry name" value="4-HYDROXYTHREONINE-4-PHOSPHATE DEHYDROGENASE"/>
    <property type="match status" value="1"/>
</dbReference>
<accession>A0A126SYM8</accession>
<dbReference type="InterPro" id="IPR005255">
    <property type="entry name" value="PdxA_fam"/>
</dbReference>
<dbReference type="SUPFAM" id="SSF53659">
    <property type="entry name" value="Isocitrate/Isopropylmalate dehydrogenase-like"/>
    <property type="match status" value="1"/>
</dbReference>
<dbReference type="Pfam" id="PF04166">
    <property type="entry name" value="PdxA"/>
    <property type="match status" value="1"/>
</dbReference>
<keyword evidence="3" id="KW-0520">NAD</keyword>